<accession>A0A1W2G5L5</accession>
<dbReference type="EMBL" id="FWYF01000001">
    <property type="protein sequence ID" value="SMD31969.1"/>
    <property type="molecule type" value="Genomic_DNA"/>
</dbReference>
<dbReference type="STRING" id="692418.SAMN04488029_0307"/>
<sequence>MKINLKILAMTAIASFALYSCGGDDEESCQNDDSICTVDVTVCCTEGSDNCKYQVGDNEYDNIEDALEDSECSASNKAPVDGKSRIAEQFRALVVKAKANL</sequence>
<gene>
    <name evidence="2" type="ORF">SAMN04488029_0307</name>
</gene>
<organism evidence="2 3">
    <name type="scientific">Reichenbachiella faecimaris</name>
    <dbReference type="NCBI Taxonomy" id="692418"/>
    <lineage>
        <taxon>Bacteria</taxon>
        <taxon>Pseudomonadati</taxon>
        <taxon>Bacteroidota</taxon>
        <taxon>Cytophagia</taxon>
        <taxon>Cytophagales</taxon>
        <taxon>Reichenbachiellaceae</taxon>
        <taxon>Reichenbachiella</taxon>
    </lineage>
</organism>
<proteinExistence type="predicted"/>
<evidence type="ECO:0000256" key="1">
    <source>
        <dbReference type="SAM" id="SignalP"/>
    </source>
</evidence>
<keyword evidence="1" id="KW-0732">Signal</keyword>
<dbReference type="AlphaFoldDB" id="A0A1W2G5L5"/>
<reference evidence="2 3" key="1">
    <citation type="submission" date="2017-04" db="EMBL/GenBank/DDBJ databases">
        <authorList>
            <person name="Afonso C.L."/>
            <person name="Miller P.J."/>
            <person name="Scott M.A."/>
            <person name="Spackman E."/>
            <person name="Goraichik I."/>
            <person name="Dimitrov K.M."/>
            <person name="Suarez D.L."/>
            <person name="Swayne D.E."/>
        </authorList>
    </citation>
    <scope>NUCLEOTIDE SEQUENCE [LARGE SCALE GENOMIC DNA]</scope>
    <source>
        <strain evidence="2 3">DSM 26133</strain>
    </source>
</reference>
<feature type="signal peptide" evidence="1">
    <location>
        <begin position="1"/>
        <end position="22"/>
    </location>
</feature>
<dbReference type="Proteomes" id="UP000192472">
    <property type="component" value="Unassembled WGS sequence"/>
</dbReference>
<dbReference type="RefSeq" id="WP_084370656.1">
    <property type="nucleotide sequence ID" value="NZ_FWYF01000001.1"/>
</dbReference>
<dbReference type="PROSITE" id="PS51257">
    <property type="entry name" value="PROKAR_LIPOPROTEIN"/>
    <property type="match status" value="1"/>
</dbReference>
<protein>
    <submittedName>
        <fullName evidence="2">Uncharacterized protein</fullName>
    </submittedName>
</protein>
<evidence type="ECO:0000313" key="2">
    <source>
        <dbReference type="EMBL" id="SMD31969.1"/>
    </source>
</evidence>
<evidence type="ECO:0000313" key="3">
    <source>
        <dbReference type="Proteomes" id="UP000192472"/>
    </source>
</evidence>
<name>A0A1W2G5L5_REIFA</name>
<keyword evidence="3" id="KW-1185">Reference proteome</keyword>
<feature type="chain" id="PRO_5012009295" evidence="1">
    <location>
        <begin position="23"/>
        <end position="101"/>
    </location>
</feature>